<protein>
    <submittedName>
        <fullName evidence="1">Uncharacterized protein</fullName>
    </submittedName>
</protein>
<feature type="non-terminal residue" evidence="1">
    <location>
        <position position="1"/>
    </location>
</feature>
<accession>X0Y1T8</accession>
<evidence type="ECO:0000313" key="1">
    <source>
        <dbReference type="EMBL" id="GAG42713.1"/>
    </source>
</evidence>
<sequence>PVVGESEDKMNNILSAILVGRMNCWVSFRKLEKGIEITGLIVTTIVIDTCSNTHSLLLYVIYSPEGVELGDDGWVEGLEALSKYAKSVGCNRLTGYTDVEYVIEMAERFGGEAKYKFVSVPIK</sequence>
<name>X0Y1T8_9ZZZZ</name>
<dbReference type="AlphaFoldDB" id="X0Y1T8"/>
<gene>
    <name evidence="1" type="ORF">S01H1_83071</name>
</gene>
<dbReference type="EMBL" id="BARS01056397">
    <property type="protein sequence ID" value="GAG42713.1"/>
    <property type="molecule type" value="Genomic_DNA"/>
</dbReference>
<reference evidence="1" key="1">
    <citation type="journal article" date="2014" name="Front. Microbiol.">
        <title>High frequency of phylogenetically diverse reductive dehalogenase-homologous genes in deep subseafloor sedimentary metagenomes.</title>
        <authorList>
            <person name="Kawai M."/>
            <person name="Futagami T."/>
            <person name="Toyoda A."/>
            <person name="Takaki Y."/>
            <person name="Nishi S."/>
            <person name="Hori S."/>
            <person name="Arai W."/>
            <person name="Tsubouchi T."/>
            <person name="Morono Y."/>
            <person name="Uchiyama I."/>
            <person name="Ito T."/>
            <person name="Fujiyama A."/>
            <person name="Inagaki F."/>
            <person name="Takami H."/>
        </authorList>
    </citation>
    <scope>NUCLEOTIDE SEQUENCE</scope>
    <source>
        <strain evidence="1">Expedition CK06-06</strain>
    </source>
</reference>
<comment type="caution">
    <text evidence="1">The sequence shown here is derived from an EMBL/GenBank/DDBJ whole genome shotgun (WGS) entry which is preliminary data.</text>
</comment>
<proteinExistence type="predicted"/>
<organism evidence="1">
    <name type="scientific">marine sediment metagenome</name>
    <dbReference type="NCBI Taxonomy" id="412755"/>
    <lineage>
        <taxon>unclassified sequences</taxon>
        <taxon>metagenomes</taxon>
        <taxon>ecological metagenomes</taxon>
    </lineage>
</organism>